<evidence type="ECO:0000313" key="7">
    <source>
        <dbReference type="Proteomes" id="UP001338125"/>
    </source>
</evidence>
<dbReference type="Proteomes" id="UP001338125">
    <property type="component" value="Unassembled WGS sequence"/>
</dbReference>
<keyword evidence="4" id="KW-0472">Membrane</keyword>
<dbReference type="CDD" id="cd07990">
    <property type="entry name" value="LPLAT_LCLAT1-like"/>
    <property type="match status" value="1"/>
</dbReference>
<dbReference type="EMBL" id="JAVFKD010000016">
    <property type="protein sequence ID" value="KAK5987651.1"/>
    <property type="molecule type" value="Genomic_DNA"/>
</dbReference>
<comment type="caution">
    <text evidence="6">The sequence shown here is derived from an EMBL/GenBank/DDBJ whole genome shotgun (WGS) entry which is preliminary data.</text>
</comment>
<evidence type="ECO:0000256" key="3">
    <source>
        <dbReference type="ARBA" id="ARBA00023315"/>
    </source>
</evidence>
<keyword evidence="7" id="KW-1185">Reference proteome</keyword>
<keyword evidence="4" id="KW-0812">Transmembrane</keyword>
<gene>
    <name evidence="6" type="ORF">PT974_11783</name>
</gene>
<dbReference type="InterPro" id="IPR002123">
    <property type="entry name" value="Plipid/glycerol_acylTrfase"/>
</dbReference>
<dbReference type="PANTHER" id="PTHR10983:SF16">
    <property type="entry name" value="LYSOCARDIOLIPIN ACYLTRANSFERASE 1"/>
    <property type="match status" value="1"/>
</dbReference>
<dbReference type="Pfam" id="PF16076">
    <property type="entry name" value="Acyltransf_C"/>
    <property type="match status" value="1"/>
</dbReference>
<organism evidence="6 7">
    <name type="scientific">Cladobotryum mycophilum</name>
    <dbReference type="NCBI Taxonomy" id="491253"/>
    <lineage>
        <taxon>Eukaryota</taxon>
        <taxon>Fungi</taxon>
        <taxon>Dikarya</taxon>
        <taxon>Ascomycota</taxon>
        <taxon>Pezizomycotina</taxon>
        <taxon>Sordariomycetes</taxon>
        <taxon>Hypocreomycetidae</taxon>
        <taxon>Hypocreales</taxon>
        <taxon>Hypocreaceae</taxon>
        <taxon>Cladobotryum</taxon>
    </lineage>
</organism>
<dbReference type="SMART" id="SM00563">
    <property type="entry name" value="PlsC"/>
    <property type="match status" value="1"/>
</dbReference>
<dbReference type="SUPFAM" id="SSF69593">
    <property type="entry name" value="Glycerol-3-phosphate (1)-acyltransferase"/>
    <property type="match status" value="1"/>
</dbReference>
<keyword evidence="2" id="KW-0808">Transferase</keyword>
<feature type="transmembrane region" description="Helical" evidence="4">
    <location>
        <begin position="21"/>
        <end position="38"/>
    </location>
</feature>
<evidence type="ECO:0000256" key="4">
    <source>
        <dbReference type="SAM" id="Phobius"/>
    </source>
</evidence>
<evidence type="ECO:0000256" key="2">
    <source>
        <dbReference type="ARBA" id="ARBA00022679"/>
    </source>
</evidence>
<comment type="similarity">
    <text evidence="1">Belongs to the 1-acyl-sn-glycerol-3-phosphate acyltransferase family.</text>
</comment>
<evidence type="ECO:0000259" key="5">
    <source>
        <dbReference type="SMART" id="SM00563"/>
    </source>
</evidence>
<dbReference type="PANTHER" id="PTHR10983">
    <property type="entry name" value="1-ACYLGLYCEROL-3-PHOSPHATE ACYLTRANSFERASE-RELATED"/>
    <property type="match status" value="1"/>
</dbReference>
<keyword evidence="4" id="KW-1133">Transmembrane helix</keyword>
<proteinExistence type="inferred from homology"/>
<protein>
    <submittedName>
        <fullName evidence="6">1-acyl-sn-glycerol-3-phosphate acyltransferase 3</fullName>
    </submittedName>
</protein>
<evidence type="ECO:0000313" key="6">
    <source>
        <dbReference type="EMBL" id="KAK5987651.1"/>
    </source>
</evidence>
<dbReference type="InterPro" id="IPR032098">
    <property type="entry name" value="Acyltransf_C"/>
</dbReference>
<dbReference type="GO" id="GO:0016746">
    <property type="term" value="F:acyltransferase activity"/>
    <property type="evidence" value="ECO:0007669"/>
    <property type="project" value="UniProtKB-KW"/>
</dbReference>
<accession>A0ABR0S7K7</accession>
<sequence length="385" mass="43965">MAAAHRALIGHMRGVALVAPWLLYLFLADVVLSLMLPFKRLAPRIVYDLSSIIAGSVWRWIQSIFVRLNGAEIICSGDELPTGESAIVVSNHVAWSDFFMIQALAKRAGMLGRCRYYAKVQLRLVPFLGWGLWAMGMPMVSRNWLKDKSELNRVFTNIVTGGFPTWLISFSEATRFNKKKYQESQLWCEARDRPHPLHLLYPRTKGFIATVQHLRKAPHIKAIYDLAILYRRGSNFQEAPSIWDALSIPKMTKEAGFQFYVHTRRFPIASLPEKDEELAKWLEQIWATAGPVCVCPPRRLSLKDNSAVFSRQQSLDDKRIEPFLSQQTRLPLSSPPPRPLPYARIRPLRRQSSHFTILNTCPRLQETLRAYAGDNSVMYSSLAGL</sequence>
<reference evidence="6 7" key="1">
    <citation type="submission" date="2024-01" db="EMBL/GenBank/DDBJ databases">
        <title>Complete genome of Cladobotryum mycophilum ATHUM6906.</title>
        <authorList>
            <person name="Christinaki A.C."/>
            <person name="Myridakis A.I."/>
            <person name="Kouvelis V.N."/>
        </authorList>
    </citation>
    <scope>NUCLEOTIDE SEQUENCE [LARGE SCALE GENOMIC DNA]</scope>
    <source>
        <strain evidence="6 7">ATHUM6906</strain>
    </source>
</reference>
<keyword evidence="3 6" id="KW-0012">Acyltransferase</keyword>
<dbReference type="Pfam" id="PF01553">
    <property type="entry name" value="Acyltransferase"/>
    <property type="match status" value="1"/>
</dbReference>
<evidence type="ECO:0000256" key="1">
    <source>
        <dbReference type="ARBA" id="ARBA00008655"/>
    </source>
</evidence>
<feature type="domain" description="Phospholipid/glycerol acyltransferase" evidence="5">
    <location>
        <begin position="86"/>
        <end position="208"/>
    </location>
</feature>
<name>A0ABR0S7K7_9HYPO</name>